<accession>A0A9X3XB67</accession>
<evidence type="ECO:0000313" key="3">
    <source>
        <dbReference type="Proteomes" id="UP001151081"/>
    </source>
</evidence>
<dbReference type="RefSeq" id="WP_272421926.1">
    <property type="nucleotide sequence ID" value="NZ_JAGTJJ010000023.1"/>
</dbReference>
<evidence type="ECO:0000256" key="1">
    <source>
        <dbReference type="SAM" id="MobiDB-lite"/>
    </source>
</evidence>
<gene>
    <name evidence="2" type="ORF">KEG57_30350</name>
</gene>
<organism evidence="2 3">
    <name type="scientific">Polyangium jinanense</name>
    <dbReference type="NCBI Taxonomy" id="2829994"/>
    <lineage>
        <taxon>Bacteria</taxon>
        <taxon>Pseudomonadati</taxon>
        <taxon>Myxococcota</taxon>
        <taxon>Polyangia</taxon>
        <taxon>Polyangiales</taxon>
        <taxon>Polyangiaceae</taxon>
        <taxon>Polyangium</taxon>
    </lineage>
</organism>
<keyword evidence="3" id="KW-1185">Reference proteome</keyword>
<evidence type="ECO:0000313" key="2">
    <source>
        <dbReference type="EMBL" id="MDC3984821.1"/>
    </source>
</evidence>
<dbReference type="AlphaFoldDB" id="A0A9X3XB67"/>
<sequence length="71" mass="7454">MSDEVLYSDLGIPEWDPDREPAAEPEAGASPPGPPAQGSIEDMGVRCVARSADGTRAVCTLEVLRPFVLSA</sequence>
<proteinExistence type="predicted"/>
<protein>
    <submittedName>
        <fullName evidence="2">Uncharacterized protein</fullName>
    </submittedName>
</protein>
<dbReference type="Proteomes" id="UP001151081">
    <property type="component" value="Unassembled WGS sequence"/>
</dbReference>
<name>A0A9X3XB67_9BACT</name>
<reference evidence="2 3" key="1">
    <citation type="submission" date="2021-04" db="EMBL/GenBank/DDBJ databases">
        <title>Genome analysis of Polyangium sp.</title>
        <authorList>
            <person name="Li Y."/>
            <person name="Wang J."/>
        </authorList>
    </citation>
    <scope>NUCLEOTIDE SEQUENCE [LARGE SCALE GENOMIC DNA]</scope>
    <source>
        <strain evidence="2 3">SDU14</strain>
    </source>
</reference>
<comment type="caution">
    <text evidence="2">The sequence shown here is derived from an EMBL/GenBank/DDBJ whole genome shotgun (WGS) entry which is preliminary data.</text>
</comment>
<feature type="region of interest" description="Disordered" evidence="1">
    <location>
        <begin position="1"/>
        <end position="41"/>
    </location>
</feature>
<dbReference type="EMBL" id="JAGTJJ010000023">
    <property type="protein sequence ID" value="MDC3984821.1"/>
    <property type="molecule type" value="Genomic_DNA"/>
</dbReference>